<dbReference type="STRING" id="29332.AWH48_01915"/>
<dbReference type="PROSITE" id="PS51462">
    <property type="entry name" value="NUDIX"/>
    <property type="match status" value="1"/>
</dbReference>
<sequence>MDINELKMIFEHRTPDILGGENFAKFSLLLPLIQKDDGLHLLFEVRSLSMRRQPGEVCFPGGKIDPDDEGPDYAAVRETHEELGIPMDNIRVLFPLDFILSPFGTIIYSYVGFIDLKEMKLNEAEVDEIFTVPLSFLLKTEPALHHIRLRPEPEEDFPYHLITRGKDYNWQMKSMEEYFYFYENRIIWGLTARILKHFLDIIRVSPDRLDK</sequence>
<evidence type="ECO:0000256" key="4">
    <source>
        <dbReference type="ARBA" id="ARBA00022801"/>
    </source>
</evidence>
<evidence type="ECO:0000256" key="3">
    <source>
        <dbReference type="ARBA" id="ARBA00022723"/>
    </source>
</evidence>
<evidence type="ECO:0000256" key="5">
    <source>
        <dbReference type="ARBA" id="ARBA00022842"/>
    </source>
</evidence>
<dbReference type="GO" id="GO:0010945">
    <property type="term" value="F:coenzyme A diphosphatase activity"/>
    <property type="evidence" value="ECO:0007669"/>
    <property type="project" value="InterPro"/>
</dbReference>
<dbReference type="PANTHER" id="PTHR12992">
    <property type="entry name" value="NUDIX HYDROLASE"/>
    <property type="match status" value="1"/>
</dbReference>
<dbReference type="EMBL" id="LQWZ01000012">
    <property type="protein sequence ID" value="OAH57796.1"/>
    <property type="molecule type" value="Genomic_DNA"/>
</dbReference>
<dbReference type="Pfam" id="PF00293">
    <property type="entry name" value="NUDIX"/>
    <property type="match status" value="1"/>
</dbReference>
<dbReference type="AlphaFoldDB" id="A0A177L5X1"/>
<gene>
    <name evidence="8" type="ORF">AWH48_01915</name>
    <name evidence="9" type="ORF">AWH49_17765</name>
</gene>
<evidence type="ECO:0000313" key="10">
    <source>
        <dbReference type="Proteomes" id="UP000076935"/>
    </source>
</evidence>
<evidence type="ECO:0000256" key="6">
    <source>
        <dbReference type="ARBA" id="ARBA00023211"/>
    </source>
</evidence>
<dbReference type="OrthoDB" id="9802805at2"/>
<evidence type="ECO:0000313" key="9">
    <source>
        <dbReference type="EMBL" id="OAH60151.1"/>
    </source>
</evidence>
<feature type="domain" description="Nudix hydrolase" evidence="7">
    <location>
        <begin position="23"/>
        <end position="155"/>
    </location>
</feature>
<dbReference type="CDD" id="cd03426">
    <property type="entry name" value="NUDIX_CoAse_Nudt7"/>
    <property type="match status" value="1"/>
</dbReference>
<dbReference type="SUPFAM" id="SSF55811">
    <property type="entry name" value="Nudix"/>
    <property type="match status" value="1"/>
</dbReference>
<dbReference type="RefSeq" id="WP_018392912.1">
    <property type="nucleotide sequence ID" value="NZ_JBCNAN010000061.1"/>
</dbReference>
<evidence type="ECO:0000313" key="11">
    <source>
        <dbReference type="Proteomes" id="UP000077271"/>
    </source>
</evidence>
<accession>A0A177L5X1</accession>
<dbReference type="InterPro" id="IPR045121">
    <property type="entry name" value="CoAse"/>
</dbReference>
<dbReference type="Gene3D" id="3.90.79.10">
    <property type="entry name" value="Nucleoside Triphosphate Pyrophosphohydrolase"/>
    <property type="match status" value="1"/>
</dbReference>
<reference evidence="10 11" key="1">
    <citation type="submission" date="2016-01" db="EMBL/GenBank/DDBJ databases">
        <title>Investigation of taxonomic status of Bacillus aminovorans.</title>
        <authorList>
            <person name="Verma A."/>
            <person name="Pal Y."/>
            <person name="Krishnamurthi S."/>
        </authorList>
    </citation>
    <scope>NUCLEOTIDE SEQUENCE [LARGE SCALE GENOMIC DNA]</scope>
    <source>
        <strain evidence="9 10">DSM 1314</strain>
        <strain evidence="8 11">DSM 4337</strain>
    </source>
</reference>
<protein>
    <submittedName>
        <fullName evidence="9">Coenzyme A pyrophosphatase</fullName>
    </submittedName>
</protein>
<evidence type="ECO:0000256" key="2">
    <source>
        <dbReference type="ARBA" id="ARBA00001946"/>
    </source>
</evidence>
<keyword evidence="10" id="KW-1185">Reference proteome</keyword>
<dbReference type="InterPro" id="IPR015797">
    <property type="entry name" value="NUDIX_hydrolase-like_dom_sf"/>
</dbReference>
<evidence type="ECO:0000256" key="1">
    <source>
        <dbReference type="ARBA" id="ARBA00001936"/>
    </source>
</evidence>
<evidence type="ECO:0000259" key="7">
    <source>
        <dbReference type="PROSITE" id="PS51462"/>
    </source>
</evidence>
<organism evidence="9 10">
    <name type="scientific">Domibacillus aminovorans</name>
    <dbReference type="NCBI Taxonomy" id="29332"/>
    <lineage>
        <taxon>Bacteria</taxon>
        <taxon>Bacillati</taxon>
        <taxon>Bacillota</taxon>
        <taxon>Bacilli</taxon>
        <taxon>Bacillales</taxon>
        <taxon>Bacillaceae</taxon>
        <taxon>Domibacillus</taxon>
    </lineage>
</organism>
<proteinExistence type="predicted"/>
<dbReference type="PANTHER" id="PTHR12992:SF11">
    <property type="entry name" value="MITOCHONDRIAL COENZYME A DIPHOSPHATASE NUDT8"/>
    <property type="match status" value="1"/>
</dbReference>
<dbReference type="GO" id="GO:0046872">
    <property type="term" value="F:metal ion binding"/>
    <property type="evidence" value="ECO:0007669"/>
    <property type="project" value="UniProtKB-KW"/>
</dbReference>
<comment type="caution">
    <text evidence="9">The sequence shown here is derived from an EMBL/GenBank/DDBJ whole genome shotgun (WGS) entry which is preliminary data.</text>
</comment>
<dbReference type="Proteomes" id="UP000076935">
    <property type="component" value="Unassembled WGS sequence"/>
</dbReference>
<comment type="cofactor">
    <cofactor evidence="2">
        <name>Mg(2+)</name>
        <dbReference type="ChEBI" id="CHEBI:18420"/>
    </cofactor>
</comment>
<keyword evidence="5" id="KW-0460">Magnesium</keyword>
<keyword evidence="4" id="KW-0378">Hydrolase</keyword>
<dbReference type="InterPro" id="IPR000086">
    <property type="entry name" value="NUDIX_hydrolase_dom"/>
</dbReference>
<evidence type="ECO:0000313" key="8">
    <source>
        <dbReference type="EMBL" id="OAH57796.1"/>
    </source>
</evidence>
<dbReference type="EMBL" id="LQWY01000050">
    <property type="protein sequence ID" value="OAH60151.1"/>
    <property type="molecule type" value="Genomic_DNA"/>
</dbReference>
<keyword evidence="6" id="KW-0464">Manganese</keyword>
<name>A0A177L5X1_9BACI</name>
<keyword evidence="3" id="KW-0479">Metal-binding</keyword>
<comment type="cofactor">
    <cofactor evidence="1">
        <name>Mn(2+)</name>
        <dbReference type="ChEBI" id="CHEBI:29035"/>
    </cofactor>
</comment>
<dbReference type="Proteomes" id="UP000077271">
    <property type="component" value="Unassembled WGS sequence"/>
</dbReference>